<dbReference type="HOGENOM" id="CLU_012893_5_0_12"/>
<dbReference type="Pfam" id="PF01554">
    <property type="entry name" value="MatE"/>
    <property type="match status" value="2"/>
</dbReference>
<dbReference type="Proteomes" id="UP000007939">
    <property type="component" value="Chromosome"/>
</dbReference>
<dbReference type="InterPro" id="IPR048279">
    <property type="entry name" value="MdtK-like"/>
</dbReference>
<organism evidence="8 9">
    <name type="scientific">Parasphaerochaeta coccoides (strain ATCC BAA-1237 / DSM 17374 / SPN1)</name>
    <name type="common">Sphaerochaeta coccoides</name>
    <dbReference type="NCBI Taxonomy" id="760011"/>
    <lineage>
        <taxon>Bacteria</taxon>
        <taxon>Pseudomonadati</taxon>
        <taxon>Spirochaetota</taxon>
        <taxon>Spirochaetia</taxon>
        <taxon>Spirochaetales</taxon>
        <taxon>Sphaerochaetaceae</taxon>
        <taxon>Parasphaerochaeta</taxon>
    </lineage>
</organism>
<dbReference type="PIRSF" id="PIRSF006603">
    <property type="entry name" value="DinF"/>
    <property type="match status" value="1"/>
</dbReference>
<feature type="transmembrane region" description="Helical" evidence="7">
    <location>
        <begin position="421"/>
        <end position="443"/>
    </location>
</feature>
<dbReference type="InterPro" id="IPR002528">
    <property type="entry name" value="MATE_fam"/>
</dbReference>
<evidence type="ECO:0000256" key="6">
    <source>
        <dbReference type="ARBA" id="ARBA00023136"/>
    </source>
</evidence>
<feature type="transmembrane region" description="Helical" evidence="7">
    <location>
        <begin position="356"/>
        <end position="376"/>
    </location>
</feature>
<dbReference type="EMBL" id="CP002659">
    <property type="protein sequence ID" value="AEC02750.1"/>
    <property type="molecule type" value="Genomic_DNA"/>
</dbReference>
<evidence type="ECO:0000256" key="1">
    <source>
        <dbReference type="ARBA" id="ARBA00004651"/>
    </source>
</evidence>
<dbReference type="GO" id="GO:0005886">
    <property type="term" value="C:plasma membrane"/>
    <property type="evidence" value="ECO:0007669"/>
    <property type="project" value="UniProtKB-SubCell"/>
</dbReference>
<feature type="transmembrane region" description="Helical" evidence="7">
    <location>
        <begin position="167"/>
        <end position="188"/>
    </location>
</feature>
<dbReference type="InterPro" id="IPR052031">
    <property type="entry name" value="Membrane_Transporter-Flippase"/>
</dbReference>
<keyword evidence="6 7" id="KW-0472">Membrane</keyword>
<protein>
    <submittedName>
        <fullName evidence="8">MATE efflux family protein</fullName>
    </submittedName>
</protein>
<keyword evidence="9" id="KW-1185">Reference proteome</keyword>
<evidence type="ECO:0000313" key="8">
    <source>
        <dbReference type="EMBL" id="AEC02750.1"/>
    </source>
</evidence>
<dbReference type="OrthoDB" id="9806302at2"/>
<dbReference type="PANTHER" id="PTHR43549">
    <property type="entry name" value="MULTIDRUG RESISTANCE PROTEIN YPNP-RELATED"/>
    <property type="match status" value="1"/>
</dbReference>
<feature type="transmembrane region" description="Helical" evidence="7">
    <location>
        <begin position="12"/>
        <end position="29"/>
    </location>
</feature>
<dbReference type="KEGG" id="scc:Spico_1548"/>
<evidence type="ECO:0000256" key="4">
    <source>
        <dbReference type="ARBA" id="ARBA00022692"/>
    </source>
</evidence>
<comment type="subcellular location">
    <subcellularLocation>
        <location evidence="1">Cell membrane</location>
        <topology evidence="1">Multi-pass membrane protein</topology>
    </subcellularLocation>
</comment>
<keyword evidence="3" id="KW-1003">Cell membrane</keyword>
<feature type="transmembrane region" description="Helical" evidence="7">
    <location>
        <begin position="317"/>
        <end position="336"/>
    </location>
</feature>
<keyword evidence="4 7" id="KW-0812">Transmembrane</keyword>
<proteinExistence type="predicted"/>
<sequence>MQLHGKMLSAKPLRTIFVFMVPILAGNVIQQVYNLMDTVIIGQFLGAEMLAAVGTTGPIAFLVIGFAEGVAVGFSLKLAQFFGSQDVKAMKRSLATSLLLSAGISLVLTVICLATGRHLLRAMNVPADIFEASFRYISVLYIGIIASIFSTLYVGLLRSMSDSRTPLFIMICASVANVVMDIVFIGIFRMDVSVTAWTNVVAQIITWVLCVFHLRKHYPDLKLSMSDLRVTMKDIASHLGMGLPMAFQYSITALGVIMVQSSLNQLGTEAIAGYSAASKIEGFVIQPMIALATAASTFCAQNLGAKQFRRIRSGLDASLVIGLWCTLFASGVSYFLGEYLVYVFIGNPGAELLYHAVHYLKFVSYFFPALTVLFILRTCLQGMGENTVPTLGGAAELVGRALIIIWLFPSMRYEAVCLASPLAWIAAAIPLVIKSLVFVHRGVKRELLDIKERQQLVDVKPDTASYSV</sequence>
<gene>
    <name evidence="8" type="ordered locus">Spico_1548</name>
</gene>
<keyword evidence="2" id="KW-0813">Transport</keyword>
<evidence type="ECO:0000256" key="3">
    <source>
        <dbReference type="ARBA" id="ARBA00022475"/>
    </source>
</evidence>
<dbReference type="AlphaFoldDB" id="F4GIY2"/>
<evidence type="ECO:0000256" key="7">
    <source>
        <dbReference type="SAM" id="Phobius"/>
    </source>
</evidence>
<reference evidence="8 9" key="2">
    <citation type="journal article" date="2012" name="Stand. Genomic Sci.">
        <title>Complete genome sequence of the termite hindgut bacterium Spirochaeta coccoides type strain (SPN1(T)), reclassification in the genus Sphaerochaeta as Sphaerochaeta coccoides comb. nov. and emendations of the family Spirochaetaceae and the genus Sphaerochaeta.</title>
        <authorList>
            <person name="Abt B."/>
            <person name="Han C."/>
            <person name="Scheuner C."/>
            <person name="Lu M."/>
            <person name="Lapidus A."/>
            <person name="Nolan M."/>
            <person name="Lucas S."/>
            <person name="Hammon N."/>
            <person name="Deshpande S."/>
            <person name="Cheng J.F."/>
            <person name="Tapia R."/>
            <person name="Goodwin L.A."/>
            <person name="Pitluck S."/>
            <person name="Liolios K."/>
            <person name="Pagani I."/>
            <person name="Ivanova N."/>
            <person name="Mavromatis K."/>
            <person name="Mikhailova N."/>
            <person name="Huntemann M."/>
            <person name="Pati A."/>
            <person name="Chen A."/>
            <person name="Palaniappan K."/>
            <person name="Land M."/>
            <person name="Hauser L."/>
            <person name="Brambilla E.M."/>
            <person name="Rohde M."/>
            <person name="Spring S."/>
            <person name="Gronow S."/>
            <person name="Goker M."/>
            <person name="Woyke T."/>
            <person name="Bristow J."/>
            <person name="Eisen J.A."/>
            <person name="Markowitz V."/>
            <person name="Hugenholtz P."/>
            <person name="Kyrpides N.C."/>
            <person name="Klenk H.P."/>
            <person name="Detter J.C."/>
        </authorList>
    </citation>
    <scope>NUCLEOTIDE SEQUENCE [LARGE SCALE GENOMIC DNA]</scope>
    <source>
        <strain evidence="9">ATCC BAA-1237 / DSM 17374 / SPN1</strain>
    </source>
</reference>
<dbReference type="CDD" id="cd13138">
    <property type="entry name" value="MATE_yoeA_like"/>
    <property type="match status" value="1"/>
</dbReference>
<dbReference type="GO" id="GO:0015297">
    <property type="term" value="F:antiporter activity"/>
    <property type="evidence" value="ECO:0007669"/>
    <property type="project" value="InterPro"/>
</dbReference>
<evidence type="ECO:0000256" key="5">
    <source>
        <dbReference type="ARBA" id="ARBA00022989"/>
    </source>
</evidence>
<feature type="transmembrane region" description="Helical" evidence="7">
    <location>
        <begin position="94"/>
        <end position="116"/>
    </location>
</feature>
<feature type="transmembrane region" description="Helical" evidence="7">
    <location>
        <begin position="388"/>
        <end position="409"/>
    </location>
</feature>
<reference evidence="9" key="1">
    <citation type="submission" date="2011-04" db="EMBL/GenBank/DDBJ databases">
        <title>The complete genome of Spirochaeta coccoides DSM 17374.</title>
        <authorList>
            <person name="Lucas S."/>
            <person name="Copeland A."/>
            <person name="Lapidus A."/>
            <person name="Bruce D."/>
            <person name="Goodwin L."/>
            <person name="Pitluck S."/>
            <person name="Peters L."/>
            <person name="Kyrpides N."/>
            <person name="Mavromatis K."/>
            <person name="Pagani I."/>
            <person name="Ivanova N."/>
            <person name="Ovchinnikova G."/>
            <person name="Lu M."/>
            <person name="Detter J.C."/>
            <person name="Tapia R."/>
            <person name="Han C."/>
            <person name="Land M."/>
            <person name="Hauser L."/>
            <person name="Markowitz V."/>
            <person name="Cheng J.-F."/>
            <person name="Hugenholtz P."/>
            <person name="Woyke T."/>
            <person name="Wu D."/>
            <person name="Spring S."/>
            <person name="Schroeder M."/>
            <person name="Brambilla E."/>
            <person name="Klenk H.-P."/>
            <person name="Eisen J.A."/>
        </authorList>
    </citation>
    <scope>NUCLEOTIDE SEQUENCE [LARGE SCALE GENOMIC DNA]</scope>
    <source>
        <strain evidence="9">ATCC BAA-1237 / DSM 17374 / SPN1</strain>
    </source>
</reference>
<feature type="transmembrane region" description="Helical" evidence="7">
    <location>
        <begin position="283"/>
        <end position="305"/>
    </location>
</feature>
<dbReference type="eggNOG" id="COG0534">
    <property type="taxonomic scope" value="Bacteria"/>
</dbReference>
<keyword evidence="5 7" id="KW-1133">Transmembrane helix</keyword>
<dbReference type="STRING" id="760011.Spico_1548"/>
<feature type="transmembrane region" description="Helical" evidence="7">
    <location>
        <begin position="136"/>
        <end position="155"/>
    </location>
</feature>
<dbReference type="RefSeq" id="WP_013740144.1">
    <property type="nucleotide sequence ID" value="NC_015436.1"/>
</dbReference>
<evidence type="ECO:0000256" key="2">
    <source>
        <dbReference type="ARBA" id="ARBA00022448"/>
    </source>
</evidence>
<dbReference type="GO" id="GO:0042910">
    <property type="term" value="F:xenobiotic transmembrane transporter activity"/>
    <property type="evidence" value="ECO:0007669"/>
    <property type="project" value="InterPro"/>
</dbReference>
<feature type="transmembrane region" description="Helical" evidence="7">
    <location>
        <begin position="194"/>
        <end position="214"/>
    </location>
</feature>
<accession>F4GIY2</accession>
<dbReference type="PANTHER" id="PTHR43549:SF3">
    <property type="entry name" value="MULTIDRUG RESISTANCE PROTEIN YPNP-RELATED"/>
    <property type="match status" value="1"/>
</dbReference>
<feature type="transmembrane region" description="Helical" evidence="7">
    <location>
        <begin position="235"/>
        <end position="263"/>
    </location>
</feature>
<feature type="transmembrane region" description="Helical" evidence="7">
    <location>
        <begin position="49"/>
        <end position="74"/>
    </location>
</feature>
<dbReference type="NCBIfam" id="TIGR00797">
    <property type="entry name" value="matE"/>
    <property type="match status" value="1"/>
</dbReference>
<name>F4GIY2_PARC1</name>
<evidence type="ECO:0000313" key="9">
    <source>
        <dbReference type="Proteomes" id="UP000007939"/>
    </source>
</evidence>